<evidence type="ECO:0000256" key="1">
    <source>
        <dbReference type="ARBA" id="ARBA00003416"/>
    </source>
</evidence>
<keyword evidence="3" id="KW-0175">Coiled coil</keyword>
<evidence type="ECO:0000313" key="6">
    <source>
        <dbReference type="Proteomes" id="UP000502179"/>
    </source>
</evidence>
<dbReference type="AlphaFoldDB" id="A0A6G7PTD1"/>
<dbReference type="KEGG" id="tav:G4V39_00545"/>
<name>A0A6G7PTD1_9BACT</name>
<comment type="similarity">
    <text evidence="2">Belongs to the RmuC family.</text>
</comment>
<dbReference type="Proteomes" id="UP000502179">
    <property type="component" value="Chromosome"/>
</dbReference>
<keyword evidence="4" id="KW-0233">DNA recombination</keyword>
<evidence type="ECO:0000256" key="4">
    <source>
        <dbReference type="ARBA" id="ARBA00023172"/>
    </source>
</evidence>
<evidence type="ECO:0000313" key="5">
    <source>
        <dbReference type="EMBL" id="QIJ70847.1"/>
    </source>
</evidence>
<protein>
    <submittedName>
        <fullName evidence="5">DNA recombination protein RmuC</fullName>
    </submittedName>
</protein>
<dbReference type="PANTHER" id="PTHR30563:SF0">
    <property type="entry name" value="DNA RECOMBINATION PROTEIN RMUC"/>
    <property type="match status" value="1"/>
</dbReference>
<reference evidence="5 6" key="1">
    <citation type="submission" date="2020-02" db="EMBL/GenBank/DDBJ databases">
        <title>Genome analysis of Thermosulfuriphilus ammonigenes ST65T, an anaerobic thermophilic chemolithoautotrophic bacterium isolated from a deep-sea hydrothermal vent.</title>
        <authorList>
            <person name="Slobodkina G."/>
            <person name="Allioux M."/>
            <person name="Merkel A."/>
            <person name="Alain K."/>
            <person name="Jebbar M."/>
            <person name="Slobodkin A."/>
        </authorList>
    </citation>
    <scope>NUCLEOTIDE SEQUENCE [LARGE SCALE GENOMIC DNA]</scope>
    <source>
        <strain evidence="5 6">ST65</strain>
    </source>
</reference>
<dbReference type="GO" id="GO:0006310">
    <property type="term" value="P:DNA recombination"/>
    <property type="evidence" value="ECO:0007669"/>
    <property type="project" value="UniProtKB-KW"/>
</dbReference>
<dbReference type="InterPro" id="IPR003798">
    <property type="entry name" value="DNA_recombination_RmuC"/>
</dbReference>
<evidence type="ECO:0000256" key="3">
    <source>
        <dbReference type="ARBA" id="ARBA00023054"/>
    </source>
</evidence>
<dbReference type="EMBL" id="CP048877">
    <property type="protein sequence ID" value="QIJ70847.1"/>
    <property type="molecule type" value="Genomic_DNA"/>
</dbReference>
<sequence>MKEGLWLLLLVDGLLLVALIWLVIRLRTAEKITKEEINRGLAEVKDTFSRGLDQGLFGQEQRLRELLYRLDQTQEQLREISQNFFSFQQILQNKQARGALGEAQLSIIVRELLPERCFSLQERLSNGCRADCVVFLPPPIKALVIDAKFPLENYRRLTDPDLSTSEKEAAIRQFKADVRKHILDIAEKYIIPGETAEGAVMFVPAEAIFAEIQAHHPDLVELAQRKRVWLASPTTLMAVLTTALAVIKDYSAGEKMAQIRQELGYLAQDFSRFQDHMEKLLRRFDLTYQEAQKLVSTGEKILKRFRQIEEADL</sequence>
<dbReference type="PANTHER" id="PTHR30563">
    <property type="entry name" value="DNA RECOMBINATION PROTEIN RMUC"/>
    <property type="match status" value="1"/>
</dbReference>
<proteinExistence type="inferred from homology"/>
<dbReference type="RefSeq" id="WP_166031070.1">
    <property type="nucleotide sequence ID" value="NZ_CP048877.1"/>
</dbReference>
<dbReference type="Pfam" id="PF02646">
    <property type="entry name" value="RmuC"/>
    <property type="match status" value="1"/>
</dbReference>
<evidence type="ECO:0000256" key="2">
    <source>
        <dbReference type="ARBA" id="ARBA00009840"/>
    </source>
</evidence>
<gene>
    <name evidence="5" type="ORF">G4V39_00545</name>
</gene>
<organism evidence="5 6">
    <name type="scientific">Thermosulfuriphilus ammonigenes</name>
    <dbReference type="NCBI Taxonomy" id="1936021"/>
    <lineage>
        <taxon>Bacteria</taxon>
        <taxon>Pseudomonadati</taxon>
        <taxon>Thermodesulfobacteriota</taxon>
        <taxon>Thermodesulfobacteria</taxon>
        <taxon>Thermodesulfobacteriales</taxon>
        <taxon>Thermodesulfobacteriaceae</taxon>
        <taxon>Thermosulfuriphilus</taxon>
    </lineage>
</organism>
<accession>A0A6G7PTD1</accession>
<keyword evidence="6" id="KW-1185">Reference proteome</keyword>
<comment type="function">
    <text evidence="1">Involved in DNA recombination.</text>
</comment>